<dbReference type="STRING" id="936435.F8Q2Z2"/>
<evidence type="ECO:0000313" key="1">
    <source>
        <dbReference type="EMBL" id="EGN97553.1"/>
    </source>
</evidence>
<organism evidence="2">
    <name type="scientific">Serpula lacrymans var. lacrymans (strain S7.3)</name>
    <name type="common">Dry rot fungus</name>
    <dbReference type="NCBI Taxonomy" id="936435"/>
    <lineage>
        <taxon>Eukaryota</taxon>
        <taxon>Fungi</taxon>
        <taxon>Dikarya</taxon>
        <taxon>Basidiomycota</taxon>
        <taxon>Agaricomycotina</taxon>
        <taxon>Agaricomycetes</taxon>
        <taxon>Agaricomycetidae</taxon>
        <taxon>Boletales</taxon>
        <taxon>Coniophorineae</taxon>
        <taxon>Serpulaceae</taxon>
        <taxon>Serpula</taxon>
    </lineage>
</organism>
<dbReference type="EMBL" id="GL945482">
    <property type="protein sequence ID" value="EGN97553.1"/>
    <property type="molecule type" value="Genomic_DNA"/>
</dbReference>
<gene>
    <name evidence="1" type="ORF">SERLA73DRAFT_75220</name>
</gene>
<dbReference type="HOGENOM" id="CLU_1907041_0_0_1"/>
<sequence length="139" mass="16050">MSNRDRNNWKKYYVVWFVDRDMMMQYHWGLGIGHTYARGEASEGIDRLGVFSTNNFTEYLPSSSAVQTSEIVNYQSDQLDKDNGEDSDVFIEEDVNLEFTLQDCEGEDFGYNQDSDEDSDTDKLLLDLDGTDVVGYNYD</sequence>
<name>F8Q2Z2_SERL3</name>
<protein>
    <submittedName>
        <fullName evidence="1">Uncharacterized protein</fullName>
    </submittedName>
</protein>
<accession>F8Q2Z2</accession>
<dbReference type="AlphaFoldDB" id="F8Q2Z2"/>
<keyword evidence="2" id="KW-1185">Reference proteome</keyword>
<dbReference type="Proteomes" id="UP000008063">
    <property type="component" value="Unassembled WGS sequence"/>
</dbReference>
<reference evidence="2" key="1">
    <citation type="journal article" date="2011" name="Science">
        <title>The plant cell wall-decomposing machinery underlies the functional diversity of forest fungi.</title>
        <authorList>
            <person name="Eastwood D.C."/>
            <person name="Floudas D."/>
            <person name="Binder M."/>
            <person name="Majcherczyk A."/>
            <person name="Schneider P."/>
            <person name="Aerts A."/>
            <person name="Asiegbu F.O."/>
            <person name="Baker S.E."/>
            <person name="Barry K."/>
            <person name="Bendiksby M."/>
            <person name="Blumentritt M."/>
            <person name="Coutinho P.M."/>
            <person name="Cullen D."/>
            <person name="de Vries R.P."/>
            <person name="Gathman A."/>
            <person name="Goodell B."/>
            <person name="Henrissat B."/>
            <person name="Ihrmark K."/>
            <person name="Kauserud H."/>
            <person name="Kohler A."/>
            <person name="LaButti K."/>
            <person name="Lapidus A."/>
            <person name="Lavin J.L."/>
            <person name="Lee Y.-H."/>
            <person name="Lindquist E."/>
            <person name="Lilly W."/>
            <person name="Lucas S."/>
            <person name="Morin E."/>
            <person name="Murat C."/>
            <person name="Oguiza J.A."/>
            <person name="Park J."/>
            <person name="Pisabarro A.G."/>
            <person name="Riley R."/>
            <person name="Rosling A."/>
            <person name="Salamov A."/>
            <person name="Schmidt O."/>
            <person name="Schmutz J."/>
            <person name="Skrede I."/>
            <person name="Stenlid J."/>
            <person name="Wiebenga A."/>
            <person name="Xie X."/>
            <person name="Kuees U."/>
            <person name="Hibbett D.S."/>
            <person name="Hoffmeister D."/>
            <person name="Hoegberg N."/>
            <person name="Martin F."/>
            <person name="Grigoriev I.V."/>
            <person name="Watkinson S.C."/>
        </authorList>
    </citation>
    <scope>NUCLEOTIDE SEQUENCE [LARGE SCALE GENOMIC DNA]</scope>
    <source>
        <strain evidence="2">strain S7.3</strain>
    </source>
</reference>
<evidence type="ECO:0000313" key="2">
    <source>
        <dbReference type="Proteomes" id="UP000008063"/>
    </source>
</evidence>
<dbReference type="InParanoid" id="F8Q2Z2"/>
<dbReference type="OrthoDB" id="2673182at2759"/>
<proteinExistence type="predicted"/>